<keyword evidence="4" id="KW-1185">Reference proteome</keyword>
<keyword evidence="1" id="KW-0812">Transmembrane</keyword>
<comment type="caution">
    <text evidence="3">The sequence shown here is derived from an EMBL/GenBank/DDBJ whole genome shotgun (WGS) entry which is preliminary data.</text>
</comment>
<dbReference type="InterPro" id="IPR014912">
    <property type="entry name" value="Sep15_SelM_dom"/>
</dbReference>
<keyword evidence="1" id="KW-0472">Membrane</keyword>
<gene>
    <name evidence="3" type="ORF">IV203_001559</name>
</gene>
<evidence type="ECO:0000313" key="4">
    <source>
        <dbReference type="Proteomes" id="UP000693970"/>
    </source>
</evidence>
<organism evidence="3 4">
    <name type="scientific">Nitzschia inconspicua</name>
    <dbReference type="NCBI Taxonomy" id="303405"/>
    <lineage>
        <taxon>Eukaryota</taxon>
        <taxon>Sar</taxon>
        <taxon>Stramenopiles</taxon>
        <taxon>Ochrophyta</taxon>
        <taxon>Bacillariophyta</taxon>
        <taxon>Bacillariophyceae</taxon>
        <taxon>Bacillariophycidae</taxon>
        <taxon>Bacillariales</taxon>
        <taxon>Bacillariaceae</taxon>
        <taxon>Nitzschia</taxon>
    </lineage>
</organism>
<protein>
    <submittedName>
        <fullName evidence="3">Selenoprotein SelM redox domain containing protein</fullName>
    </submittedName>
</protein>
<dbReference type="EMBL" id="JAGRRH010000015">
    <property type="protein sequence ID" value="KAG7356872.1"/>
    <property type="molecule type" value="Genomic_DNA"/>
</dbReference>
<dbReference type="Pfam" id="PF08806">
    <property type="entry name" value="Sep15_SelM"/>
    <property type="match status" value="1"/>
</dbReference>
<feature type="domain" description="Selenoprotein F/M" evidence="2">
    <location>
        <begin position="66"/>
        <end position="137"/>
    </location>
</feature>
<accession>A0A9K3L772</accession>
<name>A0A9K3L772_9STRA</name>
<evidence type="ECO:0000313" key="3">
    <source>
        <dbReference type="EMBL" id="KAG7356872.1"/>
    </source>
</evidence>
<sequence length="229" mass="25644">MWRQTNPFQLAVAVRILSFMVALFFAIAVEIRVSSAASPKKRGENNYSQLQTSRSKATSTQKFGTIVATSLCHLDLHPTLKRFLTEPDGAKSYENIHVSFVAGQRPVLIVVTKSASGMEWEENEPLQLWNLQTEEEFHFLLQSIGFNQKKEVVEDASDGASLQHTVNQALMEPKSRGKESSQATRDAFVHVKRESGSNEHEGLLEKVHQDDLAVEIHRKVLENEAAGMV</sequence>
<feature type="transmembrane region" description="Helical" evidence="1">
    <location>
        <begin position="12"/>
        <end position="33"/>
    </location>
</feature>
<reference evidence="3" key="1">
    <citation type="journal article" date="2021" name="Sci. Rep.">
        <title>Diploid genomic architecture of Nitzschia inconspicua, an elite biomass production diatom.</title>
        <authorList>
            <person name="Oliver A."/>
            <person name="Podell S."/>
            <person name="Pinowska A."/>
            <person name="Traller J.C."/>
            <person name="Smith S.R."/>
            <person name="McClure R."/>
            <person name="Beliaev A."/>
            <person name="Bohutskyi P."/>
            <person name="Hill E.A."/>
            <person name="Rabines A."/>
            <person name="Zheng H."/>
            <person name="Allen L.Z."/>
            <person name="Kuo A."/>
            <person name="Grigoriev I.V."/>
            <person name="Allen A.E."/>
            <person name="Hazlebeck D."/>
            <person name="Allen E.E."/>
        </authorList>
    </citation>
    <scope>NUCLEOTIDE SEQUENCE</scope>
    <source>
        <strain evidence="3">Hildebrandi</strain>
    </source>
</reference>
<dbReference type="Proteomes" id="UP000693970">
    <property type="component" value="Unassembled WGS sequence"/>
</dbReference>
<evidence type="ECO:0000259" key="2">
    <source>
        <dbReference type="Pfam" id="PF08806"/>
    </source>
</evidence>
<reference evidence="3" key="2">
    <citation type="submission" date="2021-04" db="EMBL/GenBank/DDBJ databases">
        <authorList>
            <person name="Podell S."/>
        </authorList>
    </citation>
    <scope>NUCLEOTIDE SEQUENCE</scope>
    <source>
        <strain evidence="3">Hildebrandi</strain>
    </source>
</reference>
<proteinExistence type="predicted"/>
<evidence type="ECO:0000256" key="1">
    <source>
        <dbReference type="SAM" id="Phobius"/>
    </source>
</evidence>
<keyword evidence="1" id="KW-1133">Transmembrane helix</keyword>
<dbReference type="AlphaFoldDB" id="A0A9K3L772"/>